<dbReference type="Proteomes" id="UP000243498">
    <property type="component" value="Unassembled WGS sequence"/>
</dbReference>
<dbReference type="InterPro" id="IPR002182">
    <property type="entry name" value="NB-ARC"/>
</dbReference>
<dbReference type="InterPro" id="IPR035994">
    <property type="entry name" value="Nucleoside_phosphorylase_sf"/>
</dbReference>
<dbReference type="InterPro" id="IPR053137">
    <property type="entry name" value="NLR-like"/>
</dbReference>
<evidence type="ECO:0000256" key="1">
    <source>
        <dbReference type="SAM" id="MobiDB-lite"/>
    </source>
</evidence>
<feature type="region of interest" description="Disordered" evidence="1">
    <location>
        <begin position="1"/>
        <end position="20"/>
    </location>
</feature>
<sequence length="1035" mass="115664">MSPSLDQVSHENATIKVRPPPKPEDYRVAIIAPSEIESIAVIRLLDRKHEGRLPVTRGSGYVFTLGEMCGHNVIIATLPAGHEYGVGSAAALASHIVTSFPDLWFGLLVEVAAGMPKLQGDDPRDIRLGDVLVALPMGENPGLINLDLGKWTDNGFELRRHGWMDKTYKLVLSAISQIKAEDYVQDKPSFLEHYNELVDNEDDRRIFTKPSPESDVLYQADGSVVERRARGLENHTFVWYGTIGSSSNVIKSASRRDELRDRHHLIGIETQAAGIADNIQVGVICGVADYADGNENENEDENADWKPYAAAMAAAYAKEVILHIGPPAGSQRVISLPHSKNSCFIGRNKIVSDIEYKLFSEGVDRAALFGLGGIGKTQVALDISYRVKEMMEEYSVFWMPGQTMSAFEEAAGDIVETLGISNEPNETPTETLQAYLASDMLGPWLLVVDNVDDMSVVKGTPDHPRGLLGCLPKSPAGRILFTSRTSRVAHSVAQGNNVLELKEMTAEEGRCFLEKSLSGEHDLVRPGAGQDVSSLMERLSYLPLAMQQAVTYMNMNKMTVTQYLRLLGDSERHDNRLVKLLREELRDDTFNSASQGAVAKTWVISFRAIRKVNRHAAQLLSFIRQIDPKAIPRSILPYPTTDLKDEVAQAEAIGLLCSYSFLKWRKDGEMLDMHRLVHLALKICEEDLFEGLMTQNDAIEHLTTVFPSNSWQNRQLWQQYFPHVLPMVTSPVMKQKQSAAAARLGLLVAMCLRDDLRFEEAVTTSELVVYFHSRNTPEDHLDWIVAHHELAFSYIENGQHEEAILILERLVRMDNNPTRVQAQHALMEALHGVGDYERAISLSESSEEQAEKKGVARTHPDRLLNQSFLASNYCRTGRSVKVIKLLRHVAPLDPETTVRLSEPRYIEPSVHLSVLYTAKRWLADAYVAHGQPRKAVRLLQPLASSHRSRLPYGHPKRLDIMCSLAEAYLESRQVQLALGLLRPFVELQLPGLEADDVHLVHLKQCLAKAYLEAGQYEEASKLCKTQKRVPLKDGS</sequence>
<dbReference type="GO" id="GO:0003824">
    <property type="term" value="F:catalytic activity"/>
    <property type="evidence" value="ECO:0007669"/>
    <property type="project" value="InterPro"/>
</dbReference>
<protein>
    <submittedName>
        <fullName evidence="3">Tetratricopeptide-like helical</fullName>
    </submittedName>
</protein>
<evidence type="ECO:0000313" key="3">
    <source>
        <dbReference type="EMBL" id="OAA47074.1"/>
    </source>
</evidence>
<dbReference type="Gene3D" id="3.40.50.300">
    <property type="entry name" value="P-loop containing nucleotide triphosphate hydrolases"/>
    <property type="match status" value="1"/>
</dbReference>
<feature type="compositionally biased region" description="Polar residues" evidence="1">
    <location>
        <begin position="1"/>
        <end position="12"/>
    </location>
</feature>
<proteinExistence type="predicted"/>
<dbReference type="InterPro" id="IPR027417">
    <property type="entry name" value="P-loop_NTPase"/>
</dbReference>
<dbReference type="SUPFAM" id="SSF53167">
    <property type="entry name" value="Purine and uridine phosphorylases"/>
    <property type="match status" value="1"/>
</dbReference>
<organism evidence="3 4">
    <name type="scientific">Metarhizium rileyi (strain RCEF 4871)</name>
    <name type="common">Nomuraea rileyi</name>
    <dbReference type="NCBI Taxonomy" id="1649241"/>
    <lineage>
        <taxon>Eukaryota</taxon>
        <taxon>Fungi</taxon>
        <taxon>Dikarya</taxon>
        <taxon>Ascomycota</taxon>
        <taxon>Pezizomycotina</taxon>
        <taxon>Sordariomycetes</taxon>
        <taxon>Hypocreomycetidae</taxon>
        <taxon>Hypocreales</taxon>
        <taxon>Clavicipitaceae</taxon>
        <taxon>Metarhizium</taxon>
    </lineage>
</organism>
<evidence type="ECO:0000313" key="4">
    <source>
        <dbReference type="Proteomes" id="UP000243498"/>
    </source>
</evidence>
<dbReference type="GO" id="GO:0009116">
    <property type="term" value="P:nucleoside metabolic process"/>
    <property type="evidence" value="ECO:0007669"/>
    <property type="project" value="InterPro"/>
</dbReference>
<dbReference type="SUPFAM" id="SSF52540">
    <property type="entry name" value="P-loop containing nucleoside triphosphate hydrolases"/>
    <property type="match status" value="1"/>
</dbReference>
<dbReference type="GO" id="GO:0043531">
    <property type="term" value="F:ADP binding"/>
    <property type="evidence" value="ECO:0007669"/>
    <property type="project" value="InterPro"/>
</dbReference>
<dbReference type="Gene3D" id="3.40.50.1580">
    <property type="entry name" value="Nucleoside phosphorylase domain"/>
    <property type="match status" value="1"/>
</dbReference>
<dbReference type="PANTHER" id="PTHR46082:SF11">
    <property type="entry name" value="AAA+ ATPASE DOMAIN-CONTAINING PROTEIN-RELATED"/>
    <property type="match status" value="1"/>
</dbReference>
<dbReference type="Gene3D" id="1.25.40.10">
    <property type="entry name" value="Tetratricopeptide repeat domain"/>
    <property type="match status" value="2"/>
</dbReference>
<dbReference type="AlphaFoldDB" id="A0A167GTK0"/>
<dbReference type="EMBL" id="AZHC01000006">
    <property type="protein sequence ID" value="OAA47074.1"/>
    <property type="molecule type" value="Genomic_DNA"/>
</dbReference>
<keyword evidence="4" id="KW-1185">Reference proteome</keyword>
<gene>
    <name evidence="3" type="ORF">NOR_02710</name>
</gene>
<feature type="domain" description="NB-ARC" evidence="2">
    <location>
        <begin position="349"/>
        <end position="515"/>
    </location>
</feature>
<evidence type="ECO:0000259" key="2">
    <source>
        <dbReference type="Pfam" id="PF00931"/>
    </source>
</evidence>
<dbReference type="Pfam" id="PF00931">
    <property type="entry name" value="NB-ARC"/>
    <property type="match status" value="1"/>
</dbReference>
<dbReference type="InterPro" id="IPR011990">
    <property type="entry name" value="TPR-like_helical_dom_sf"/>
</dbReference>
<dbReference type="PANTHER" id="PTHR46082">
    <property type="entry name" value="ATP/GTP-BINDING PROTEIN-RELATED"/>
    <property type="match status" value="1"/>
</dbReference>
<reference evidence="3 4" key="1">
    <citation type="journal article" date="2016" name="Genome Biol. Evol.">
        <title>Divergent and convergent evolution of fungal pathogenicity.</title>
        <authorList>
            <person name="Shang Y."/>
            <person name="Xiao G."/>
            <person name="Zheng P."/>
            <person name="Cen K."/>
            <person name="Zhan S."/>
            <person name="Wang C."/>
        </authorList>
    </citation>
    <scope>NUCLEOTIDE SEQUENCE [LARGE SCALE GENOMIC DNA]</scope>
    <source>
        <strain evidence="3 4">RCEF 4871</strain>
    </source>
</reference>
<name>A0A167GTK0_METRR</name>
<comment type="caution">
    <text evidence="3">The sequence shown here is derived from an EMBL/GenBank/DDBJ whole genome shotgun (WGS) entry which is preliminary data.</text>
</comment>
<dbReference type="STRING" id="1081105.A0A167GTK0"/>
<dbReference type="OMA" id="ARAYHAN"/>
<dbReference type="SUPFAM" id="SSF48452">
    <property type="entry name" value="TPR-like"/>
    <property type="match status" value="2"/>
</dbReference>
<accession>A0A167GTK0</accession>
<dbReference type="OrthoDB" id="1658288at2759"/>